<feature type="domain" description="Transposase Helix-turn-helix" evidence="4">
    <location>
        <begin position="1"/>
        <end position="44"/>
    </location>
</feature>
<dbReference type="InterPro" id="IPR027806">
    <property type="entry name" value="HARBI1_dom"/>
</dbReference>
<dbReference type="KEGG" id="aqu:109586853"/>
<reference evidence="6" key="1">
    <citation type="journal article" date="2010" name="Nature">
        <title>The Amphimedon queenslandica genome and the evolution of animal complexity.</title>
        <authorList>
            <person name="Srivastava M."/>
            <person name="Simakov O."/>
            <person name="Chapman J."/>
            <person name="Fahey B."/>
            <person name="Gauthier M.E."/>
            <person name="Mitros T."/>
            <person name="Richards G.S."/>
            <person name="Conaco C."/>
            <person name="Dacre M."/>
            <person name="Hellsten U."/>
            <person name="Larroux C."/>
            <person name="Putnam N.H."/>
            <person name="Stanke M."/>
            <person name="Adamska M."/>
            <person name="Darling A."/>
            <person name="Degnan S.M."/>
            <person name="Oakley T.H."/>
            <person name="Plachetzki D.C."/>
            <person name="Zhai Y."/>
            <person name="Adamski M."/>
            <person name="Calcino A."/>
            <person name="Cummins S.F."/>
            <person name="Goodstein D.M."/>
            <person name="Harris C."/>
            <person name="Jackson D.J."/>
            <person name="Leys S.P."/>
            <person name="Shu S."/>
            <person name="Woodcroft B.J."/>
            <person name="Vervoort M."/>
            <person name="Kosik K.S."/>
            <person name="Manning G."/>
            <person name="Degnan B.M."/>
            <person name="Rokhsar D.S."/>
        </authorList>
    </citation>
    <scope>NUCLEOTIDE SEQUENCE [LARGE SCALE GENOMIC DNA]</scope>
</reference>
<dbReference type="GeneID" id="109586853"/>
<evidence type="ECO:0000259" key="4">
    <source>
        <dbReference type="Pfam" id="PF13613"/>
    </source>
</evidence>
<dbReference type="Proteomes" id="UP000007879">
    <property type="component" value="Unassembled WGS sequence"/>
</dbReference>
<evidence type="ECO:0000313" key="5">
    <source>
        <dbReference type="EnsemblMetazoa" id="XP_019858640.1"/>
    </source>
</evidence>
<protein>
    <recommendedName>
        <fullName evidence="7">DDE Tnp4 domain-containing protein</fullName>
    </recommendedName>
</protein>
<dbReference type="InterPro" id="IPR027805">
    <property type="entry name" value="Transposase_HTH_dom"/>
</dbReference>
<dbReference type="PANTHER" id="PTHR23080">
    <property type="entry name" value="THAP DOMAIN PROTEIN"/>
    <property type="match status" value="1"/>
</dbReference>
<accession>A0AAN0JPB4</accession>
<dbReference type="RefSeq" id="XP_019858640.1">
    <property type="nucleotide sequence ID" value="XM_020003081.1"/>
</dbReference>
<evidence type="ECO:0000259" key="3">
    <source>
        <dbReference type="Pfam" id="PF13359"/>
    </source>
</evidence>
<dbReference type="Pfam" id="PF13613">
    <property type="entry name" value="HTH_Tnp_4"/>
    <property type="match status" value="1"/>
</dbReference>
<organism evidence="5 6">
    <name type="scientific">Amphimedon queenslandica</name>
    <name type="common">Sponge</name>
    <dbReference type="NCBI Taxonomy" id="400682"/>
    <lineage>
        <taxon>Eukaryota</taxon>
        <taxon>Metazoa</taxon>
        <taxon>Porifera</taxon>
        <taxon>Demospongiae</taxon>
        <taxon>Heteroscleromorpha</taxon>
        <taxon>Haplosclerida</taxon>
        <taxon>Niphatidae</taxon>
        <taxon>Amphimedon</taxon>
    </lineage>
</organism>
<keyword evidence="2" id="KW-0479">Metal-binding</keyword>
<keyword evidence="6" id="KW-1185">Reference proteome</keyword>
<proteinExistence type="predicted"/>
<evidence type="ECO:0000256" key="1">
    <source>
        <dbReference type="ARBA" id="ARBA00001968"/>
    </source>
</evidence>
<evidence type="ECO:0000313" key="6">
    <source>
        <dbReference type="Proteomes" id="UP000007879"/>
    </source>
</evidence>
<name>A0AAN0JPB4_AMPQE</name>
<evidence type="ECO:0000256" key="2">
    <source>
        <dbReference type="ARBA" id="ARBA00022723"/>
    </source>
</evidence>
<reference evidence="5" key="2">
    <citation type="submission" date="2024-06" db="UniProtKB">
        <authorList>
            <consortium name="EnsemblMetazoa"/>
        </authorList>
    </citation>
    <scope>IDENTIFICATION</scope>
</reference>
<dbReference type="GO" id="GO:0046872">
    <property type="term" value="F:metal ion binding"/>
    <property type="evidence" value="ECO:0007669"/>
    <property type="project" value="UniProtKB-KW"/>
</dbReference>
<dbReference type="AlphaFoldDB" id="A0AAN0JPB4"/>
<dbReference type="EnsemblMetazoa" id="XM_020003081.1">
    <property type="protein sequence ID" value="XP_019858640.1"/>
    <property type="gene ID" value="LOC109586853"/>
</dbReference>
<sequence>MMFFLRVRLSYGIEDLAFRFGVSKGQVSKHFHNVLDIVYVKTKPLIKWPDRDVLRLTMPTSFRKFFKKCAVIIDCSEVFVERPSDLMARAQVWSNYKHHSTIKFLIGITPQGTISYISKCAGGRISDKEIVEQSSLVNYLLPGDVILADRGFTCQDHVGMYMAEIKMPPFTKGKKQLEKYDVDWSRELSLVRVNVERVIGVLKQKYTILQNILPVQYCEASTCGDTNVTVIDKIVHACCALVNLCPSIVSQD</sequence>
<dbReference type="Pfam" id="PF13359">
    <property type="entry name" value="DDE_Tnp_4"/>
    <property type="match status" value="1"/>
</dbReference>
<comment type="cofactor">
    <cofactor evidence="1">
        <name>a divalent metal cation</name>
        <dbReference type="ChEBI" id="CHEBI:60240"/>
    </cofactor>
</comment>
<evidence type="ECO:0008006" key="7">
    <source>
        <dbReference type="Google" id="ProtNLM"/>
    </source>
</evidence>
<feature type="domain" description="DDE Tnp4" evidence="3">
    <location>
        <begin position="73"/>
        <end position="243"/>
    </location>
</feature>